<evidence type="ECO:0000256" key="2">
    <source>
        <dbReference type="SAM" id="Phobius"/>
    </source>
</evidence>
<accession>A0ABX6T1Y3</accession>
<dbReference type="EMBL" id="CP060780">
    <property type="protein sequence ID" value="QNP42990.1"/>
    <property type="molecule type" value="Genomic_DNA"/>
</dbReference>
<evidence type="ECO:0000313" key="4">
    <source>
        <dbReference type="Proteomes" id="UP000516134"/>
    </source>
</evidence>
<evidence type="ECO:0000313" key="3">
    <source>
        <dbReference type="EMBL" id="QNP42990.1"/>
    </source>
</evidence>
<feature type="transmembrane region" description="Helical" evidence="2">
    <location>
        <begin position="9"/>
        <end position="29"/>
    </location>
</feature>
<organism evidence="3 4">
    <name type="scientific">Sphingomonas daechungensis</name>
    <dbReference type="NCBI Taxonomy" id="1176646"/>
    <lineage>
        <taxon>Bacteria</taxon>
        <taxon>Pseudomonadati</taxon>
        <taxon>Pseudomonadota</taxon>
        <taxon>Alphaproteobacteria</taxon>
        <taxon>Sphingomonadales</taxon>
        <taxon>Sphingomonadaceae</taxon>
        <taxon>Sphingomonas</taxon>
    </lineage>
</organism>
<feature type="transmembrane region" description="Helical" evidence="2">
    <location>
        <begin position="61"/>
        <end position="80"/>
    </location>
</feature>
<dbReference type="Proteomes" id="UP000516134">
    <property type="component" value="Chromosome"/>
</dbReference>
<feature type="region of interest" description="Disordered" evidence="1">
    <location>
        <begin position="176"/>
        <end position="198"/>
    </location>
</feature>
<protein>
    <recommendedName>
        <fullName evidence="5">DUF308 domain-containing protein</fullName>
    </recommendedName>
</protein>
<name>A0ABX6T1Y3_9SPHN</name>
<keyword evidence="4" id="KW-1185">Reference proteome</keyword>
<proteinExistence type="predicted"/>
<sequence>MSDQARKYIIRTCGVLIVLLAAGAALLPLERGLPGRLVVGWLLVAAGAIELVAAMARRVHWPSGAIAAAATMLAGFRLAFDEDANFFPVLNMVILWLVIRMAALAFAASRSMPPLRGWLRVVAATDFLLAVMLLAGIPIALIVYGLFGTTSEIIATFAWVLAISFVVNGLSCSPPHRSKRANANEAQSRKTAVARNPTRPKSIVPAKVNN</sequence>
<gene>
    <name evidence="3" type="ORF">H9L15_13505</name>
</gene>
<reference evidence="3 4" key="1">
    <citation type="submission" date="2020-08" db="EMBL/GenBank/DDBJ databases">
        <title>Genome sequence of Sphingomonas daechungensis KACC 18115T.</title>
        <authorList>
            <person name="Hyun D.-W."/>
            <person name="Bae J.-W."/>
        </authorList>
    </citation>
    <scope>NUCLEOTIDE SEQUENCE [LARGE SCALE GENOMIC DNA]</scope>
    <source>
        <strain evidence="3 4">KACC 18115</strain>
    </source>
</reference>
<keyword evidence="2" id="KW-0472">Membrane</keyword>
<feature type="transmembrane region" description="Helical" evidence="2">
    <location>
        <begin position="153"/>
        <end position="170"/>
    </location>
</feature>
<keyword evidence="2" id="KW-0812">Transmembrane</keyword>
<feature type="transmembrane region" description="Helical" evidence="2">
    <location>
        <begin position="127"/>
        <end position="147"/>
    </location>
</feature>
<feature type="transmembrane region" description="Helical" evidence="2">
    <location>
        <begin position="35"/>
        <end position="54"/>
    </location>
</feature>
<feature type="transmembrane region" description="Helical" evidence="2">
    <location>
        <begin position="86"/>
        <end position="107"/>
    </location>
</feature>
<dbReference type="RefSeq" id="WP_187714421.1">
    <property type="nucleotide sequence ID" value="NZ_CP060780.1"/>
</dbReference>
<keyword evidence="2" id="KW-1133">Transmembrane helix</keyword>
<evidence type="ECO:0000256" key="1">
    <source>
        <dbReference type="SAM" id="MobiDB-lite"/>
    </source>
</evidence>
<evidence type="ECO:0008006" key="5">
    <source>
        <dbReference type="Google" id="ProtNLM"/>
    </source>
</evidence>